<gene>
    <name evidence="4" type="ORF">CTE05_02930</name>
</gene>
<keyword evidence="3" id="KW-0732">Signal</keyword>
<evidence type="ECO:0000256" key="1">
    <source>
        <dbReference type="SAM" id="MobiDB-lite"/>
    </source>
</evidence>
<keyword evidence="5" id="KW-1185">Reference proteome</keyword>
<dbReference type="AlphaFoldDB" id="A0A511JFL9"/>
<comment type="caution">
    <text evidence="4">The sequence shown here is derived from an EMBL/GenBank/DDBJ whole genome shotgun (WGS) entry which is preliminary data.</text>
</comment>
<name>A0A511JFL9_9CELL</name>
<accession>A0A511JFL9</accession>
<feature type="chain" id="PRO_5021748379" description="Gram-positive cocci surface proteins LPxTG domain-containing protein" evidence="3">
    <location>
        <begin position="30"/>
        <end position="219"/>
    </location>
</feature>
<evidence type="ECO:0000256" key="3">
    <source>
        <dbReference type="SAM" id="SignalP"/>
    </source>
</evidence>
<evidence type="ECO:0000313" key="5">
    <source>
        <dbReference type="Proteomes" id="UP000321049"/>
    </source>
</evidence>
<evidence type="ECO:0008006" key="6">
    <source>
        <dbReference type="Google" id="ProtNLM"/>
    </source>
</evidence>
<feature type="signal peptide" evidence="3">
    <location>
        <begin position="1"/>
        <end position="29"/>
    </location>
</feature>
<dbReference type="Proteomes" id="UP000321049">
    <property type="component" value="Unassembled WGS sequence"/>
</dbReference>
<feature type="transmembrane region" description="Helical" evidence="2">
    <location>
        <begin position="189"/>
        <end position="210"/>
    </location>
</feature>
<keyword evidence="2" id="KW-1133">Transmembrane helix</keyword>
<sequence length="219" mass="21612">MIGRRAAALLSAGLLAGLLTALPAGPAYAADPLEVSLDGTTWTASLPTRLFPSPGVIVPGDVLTSVLWVRNGSGDPARVDLEVADDLGVGPGSLAADLSLVIDGTPAPGGTSWHGPDLAPGAVARIPLVVTFAASSQSVSQESVAAVLDSVTLVQTGVGPAPTPTPRQTPQTPPTTSARGGLAHTGADLGGALGVASAAVGAGFLLLLAARRRARRAES</sequence>
<protein>
    <recommendedName>
        <fullName evidence="6">Gram-positive cocci surface proteins LPxTG domain-containing protein</fullName>
    </recommendedName>
</protein>
<evidence type="ECO:0000313" key="4">
    <source>
        <dbReference type="EMBL" id="GEL96746.1"/>
    </source>
</evidence>
<keyword evidence="2" id="KW-0812">Transmembrane</keyword>
<reference evidence="4 5" key="1">
    <citation type="submission" date="2019-07" db="EMBL/GenBank/DDBJ databases">
        <title>Whole genome shotgun sequence of Cellulomonas terrae NBRC 100819.</title>
        <authorList>
            <person name="Hosoyama A."/>
            <person name="Uohara A."/>
            <person name="Ohji S."/>
            <person name="Ichikawa N."/>
        </authorList>
    </citation>
    <scope>NUCLEOTIDE SEQUENCE [LARGE SCALE GENOMIC DNA]</scope>
    <source>
        <strain evidence="4 5">NBRC 100819</strain>
    </source>
</reference>
<dbReference type="RefSeq" id="WP_146844326.1">
    <property type="nucleotide sequence ID" value="NZ_BJWH01000001.1"/>
</dbReference>
<evidence type="ECO:0000256" key="2">
    <source>
        <dbReference type="SAM" id="Phobius"/>
    </source>
</evidence>
<organism evidence="4 5">
    <name type="scientific">Cellulomonas terrae</name>
    <dbReference type="NCBI Taxonomy" id="311234"/>
    <lineage>
        <taxon>Bacteria</taxon>
        <taxon>Bacillati</taxon>
        <taxon>Actinomycetota</taxon>
        <taxon>Actinomycetes</taxon>
        <taxon>Micrococcales</taxon>
        <taxon>Cellulomonadaceae</taxon>
        <taxon>Cellulomonas</taxon>
    </lineage>
</organism>
<keyword evidence="2" id="KW-0472">Membrane</keyword>
<dbReference type="OrthoDB" id="5125365at2"/>
<feature type="region of interest" description="Disordered" evidence="1">
    <location>
        <begin position="157"/>
        <end position="182"/>
    </location>
</feature>
<dbReference type="EMBL" id="BJWH01000001">
    <property type="protein sequence ID" value="GEL96746.1"/>
    <property type="molecule type" value="Genomic_DNA"/>
</dbReference>
<proteinExistence type="predicted"/>
<feature type="compositionally biased region" description="Pro residues" evidence="1">
    <location>
        <begin position="161"/>
        <end position="173"/>
    </location>
</feature>